<protein>
    <submittedName>
        <fullName evidence="2">Outer membrane protein assembly factor BamB</fullName>
    </submittedName>
</protein>
<organism evidence="2 3">
    <name type="scientific">Armatimonas rosea</name>
    <dbReference type="NCBI Taxonomy" id="685828"/>
    <lineage>
        <taxon>Bacteria</taxon>
        <taxon>Bacillati</taxon>
        <taxon>Armatimonadota</taxon>
        <taxon>Armatimonadia</taxon>
        <taxon>Armatimonadales</taxon>
        <taxon>Armatimonadaceae</taxon>
        <taxon>Armatimonas</taxon>
    </lineage>
</organism>
<dbReference type="InterPro" id="IPR011047">
    <property type="entry name" value="Quinoprotein_ADH-like_sf"/>
</dbReference>
<keyword evidence="3" id="KW-1185">Reference proteome</keyword>
<dbReference type="InterPro" id="IPR015943">
    <property type="entry name" value="WD40/YVTN_repeat-like_dom_sf"/>
</dbReference>
<dbReference type="Proteomes" id="UP000520814">
    <property type="component" value="Unassembled WGS sequence"/>
</dbReference>
<evidence type="ECO:0000259" key="1">
    <source>
        <dbReference type="Pfam" id="PF13360"/>
    </source>
</evidence>
<dbReference type="Gene3D" id="2.130.10.10">
    <property type="entry name" value="YVTN repeat-like/Quinoprotein amine dehydrogenase"/>
    <property type="match status" value="1"/>
</dbReference>
<dbReference type="Pfam" id="PF13360">
    <property type="entry name" value="PQQ_2"/>
    <property type="match status" value="1"/>
</dbReference>
<dbReference type="InterPro" id="IPR018391">
    <property type="entry name" value="PQQ_b-propeller_rpt"/>
</dbReference>
<sequence>MVALGVVSAALAADWPQFRGPERTGLSKETGLLKAWPDGGPKLAWKATGLGESHTTVSIAKGKVFGMGLVGEDEKVWALDEKTGKQLWSVKIANKIELQARQGGYGSRATPTVEGDFLYTIGVAGDVLCMKVSDGSIVWRKHLVTDFGGQVPVWGYSESPLVDGNKLIVTPGGQSAMVALNKTTGATIWKSPLRNRASYSSAQTAIVNGQKQYIQFLATGVFGVSATDGAPVWNYTNPGGGEWRDINCSMPLYRDGMVFAATAYQKGGGLVKPGAGAAQEQYFLREMQNHHGGMVLVGDYIYGTGNNSLMCVEFKTGKIVWESRAPGKGSITYADGLLYVRNERGPVTLVEANPKEYVQRGQFEQPDRTREPAWAYPVVANGKLYIHDMDTLLCYDIKGGR</sequence>
<gene>
    <name evidence="2" type="ORF">HNQ39_001809</name>
</gene>
<evidence type="ECO:0000313" key="3">
    <source>
        <dbReference type="Proteomes" id="UP000520814"/>
    </source>
</evidence>
<feature type="domain" description="Pyrrolo-quinoline quinone repeat" evidence="1">
    <location>
        <begin position="73"/>
        <end position="322"/>
    </location>
</feature>
<dbReference type="PANTHER" id="PTHR34512:SF30">
    <property type="entry name" value="OUTER MEMBRANE PROTEIN ASSEMBLY FACTOR BAMB"/>
    <property type="match status" value="1"/>
</dbReference>
<name>A0A7W9SPZ3_ARMRO</name>
<dbReference type="InterPro" id="IPR002372">
    <property type="entry name" value="PQQ_rpt_dom"/>
</dbReference>
<dbReference type="SUPFAM" id="SSF50998">
    <property type="entry name" value="Quinoprotein alcohol dehydrogenase-like"/>
    <property type="match status" value="1"/>
</dbReference>
<reference evidence="2 3" key="1">
    <citation type="submission" date="2020-08" db="EMBL/GenBank/DDBJ databases">
        <title>Genomic Encyclopedia of Type Strains, Phase IV (KMG-IV): sequencing the most valuable type-strain genomes for metagenomic binning, comparative biology and taxonomic classification.</title>
        <authorList>
            <person name="Goeker M."/>
        </authorList>
    </citation>
    <scope>NUCLEOTIDE SEQUENCE [LARGE SCALE GENOMIC DNA]</scope>
    <source>
        <strain evidence="2 3">DSM 23562</strain>
    </source>
</reference>
<proteinExistence type="predicted"/>
<evidence type="ECO:0000313" key="2">
    <source>
        <dbReference type="EMBL" id="MBB6050018.1"/>
    </source>
</evidence>
<dbReference type="SMART" id="SM00564">
    <property type="entry name" value="PQQ"/>
    <property type="match status" value="3"/>
</dbReference>
<accession>A0A7W9SPZ3</accession>
<dbReference type="PANTHER" id="PTHR34512">
    <property type="entry name" value="CELL SURFACE PROTEIN"/>
    <property type="match status" value="1"/>
</dbReference>
<dbReference type="AlphaFoldDB" id="A0A7W9SPZ3"/>
<comment type="caution">
    <text evidence="2">The sequence shown here is derived from an EMBL/GenBank/DDBJ whole genome shotgun (WGS) entry which is preliminary data.</text>
</comment>
<dbReference type="EMBL" id="JACHGW010000002">
    <property type="protein sequence ID" value="MBB6050018.1"/>
    <property type="molecule type" value="Genomic_DNA"/>
</dbReference>